<dbReference type="InterPro" id="IPR013342">
    <property type="entry name" value="Mandelate_racemase_C"/>
</dbReference>
<dbReference type="Pfam" id="PF24817">
    <property type="entry name" value="WD40_WDHD1_1st"/>
    <property type="match status" value="1"/>
</dbReference>
<dbReference type="GO" id="GO:0006281">
    <property type="term" value="P:DNA repair"/>
    <property type="evidence" value="ECO:0007669"/>
    <property type="project" value="TreeGrafter"/>
</dbReference>
<keyword evidence="4" id="KW-0539">Nucleus</keyword>
<evidence type="ECO:0000256" key="3">
    <source>
        <dbReference type="ARBA" id="ARBA00022737"/>
    </source>
</evidence>
<dbReference type="InterPro" id="IPR015943">
    <property type="entry name" value="WD40/YVTN_repeat-like_dom_sf"/>
</dbReference>
<feature type="domain" description="Mandelate racemase/muconate lactonizing enzyme C-terminal" evidence="6">
    <location>
        <begin position="35"/>
        <end position="125"/>
    </location>
</feature>
<dbReference type="InterPro" id="IPR001680">
    <property type="entry name" value="WD40_rpt"/>
</dbReference>
<dbReference type="SMART" id="SM00922">
    <property type="entry name" value="MR_MLE"/>
    <property type="match status" value="1"/>
</dbReference>
<dbReference type="AlphaFoldDB" id="A0A1B0DDD5"/>
<dbReference type="PANTHER" id="PTHR19932:SF10">
    <property type="entry name" value="WD REPEAT AND HMG-BOX DNA-BINDING PROTEIN 1"/>
    <property type="match status" value="1"/>
</dbReference>
<name>A0A1B0DDD5_PHLPP</name>
<feature type="region of interest" description="Disordered" evidence="5">
    <location>
        <begin position="515"/>
        <end position="539"/>
    </location>
</feature>
<dbReference type="EMBL" id="AJVK01031859">
    <property type="status" value="NOT_ANNOTATED_CDS"/>
    <property type="molecule type" value="Genomic_DNA"/>
</dbReference>
<dbReference type="GO" id="GO:0043596">
    <property type="term" value="C:nuclear replication fork"/>
    <property type="evidence" value="ECO:0007669"/>
    <property type="project" value="TreeGrafter"/>
</dbReference>
<keyword evidence="8" id="KW-1185">Reference proteome</keyword>
<dbReference type="Pfam" id="PF20946">
    <property type="entry name" value="Ctf4_C"/>
    <property type="match status" value="1"/>
</dbReference>
<dbReference type="GO" id="GO:0003682">
    <property type="term" value="F:chromatin binding"/>
    <property type="evidence" value="ECO:0007669"/>
    <property type="project" value="TreeGrafter"/>
</dbReference>
<protein>
    <recommendedName>
        <fullName evidence="6">Mandelate racemase/muconate lactonizing enzyme C-terminal domain-containing protein</fullName>
    </recommendedName>
</protein>
<reference evidence="7" key="1">
    <citation type="submission" date="2022-08" db="UniProtKB">
        <authorList>
            <consortium name="EnsemblMetazoa"/>
        </authorList>
    </citation>
    <scope>IDENTIFICATION</scope>
    <source>
        <strain evidence="7">Israel</strain>
    </source>
</reference>
<dbReference type="Pfam" id="PF13378">
    <property type="entry name" value="MR_MLE_C"/>
    <property type="match status" value="2"/>
</dbReference>
<evidence type="ECO:0000256" key="2">
    <source>
        <dbReference type="ARBA" id="ARBA00022574"/>
    </source>
</evidence>
<keyword evidence="2" id="KW-0853">WD repeat</keyword>
<dbReference type="PANTHER" id="PTHR19932">
    <property type="entry name" value="WD REPEAT AND HMG-BOX DNA BINDING PROTEIN"/>
    <property type="match status" value="1"/>
</dbReference>
<feature type="region of interest" description="Disordered" evidence="5">
    <location>
        <begin position="1087"/>
        <end position="1106"/>
    </location>
</feature>
<comment type="subcellular location">
    <subcellularLocation>
        <location evidence="1">Nucleus</location>
    </subcellularLocation>
</comment>
<dbReference type="EnsemblMetazoa" id="PPAI005906-RA">
    <property type="protein sequence ID" value="PPAI005906-PA"/>
    <property type="gene ID" value="PPAI005906"/>
</dbReference>
<dbReference type="Gene3D" id="2.130.10.10">
    <property type="entry name" value="YVTN repeat-like/Quinoprotein amine dehydrogenase"/>
    <property type="match status" value="2"/>
</dbReference>
<dbReference type="Gene3D" id="3.20.20.120">
    <property type="entry name" value="Enolase-like C-terminal domain"/>
    <property type="match status" value="2"/>
</dbReference>
<dbReference type="InterPro" id="IPR036322">
    <property type="entry name" value="WD40_repeat_dom_sf"/>
</dbReference>
<evidence type="ECO:0000256" key="4">
    <source>
        <dbReference type="ARBA" id="ARBA00023242"/>
    </source>
</evidence>
<dbReference type="VEuPathDB" id="VectorBase:PPAPM1_002349"/>
<dbReference type="Proteomes" id="UP000092462">
    <property type="component" value="Unassembled WGS sequence"/>
</dbReference>
<evidence type="ECO:0000256" key="1">
    <source>
        <dbReference type="ARBA" id="ARBA00004123"/>
    </source>
</evidence>
<keyword evidence="3" id="KW-0677">Repeat</keyword>
<dbReference type="GO" id="GO:0006261">
    <property type="term" value="P:DNA-templated DNA replication"/>
    <property type="evidence" value="ECO:0007669"/>
    <property type="project" value="TreeGrafter"/>
</dbReference>
<dbReference type="SUPFAM" id="SSF50978">
    <property type="entry name" value="WD40 repeat-like"/>
    <property type="match status" value="1"/>
</dbReference>
<evidence type="ECO:0000313" key="8">
    <source>
        <dbReference type="Proteomes" id="UP000092462"/>
    </source>
</evidence>
<evidence type="ECO:0000259" key="6">
    <source>
        <dbReference type="SMART" id="SM00922"/>
    </source>
</evidence>
<dbReference type="PROSITE" id="PS50082">
    <property type="entry name" value="WD_REPEATS_2"/>
    <property type="match status" value="2"/>
</dbReference>
<dbReference type="Pfam" id="PF12341">
    <property type="entry name" value="Mcl1_mid"/>
    <property type="match status" value="1"/>
</dbReference>
<dbReference type="InterPro" id="IPR022100">
    <property type="entry name" value="WDHD1/CFT4_beta-prop_2nd"/>
</dbReference>
<dbReference type="SUPFAM" id="SSF51604">
    <property type="entry name" value="Enolase C-terminal domain-like"/>
    <property type="match status" value="1"/>
</dbReference>
<dbReference type="VEuPathDB" id="VectorBase:PPAI005906"/>
<dbReference type="PROSITE" id="PS50294">
    <property type="entry name" value="WD_REPEATS_REGION"/>
    <property type="match status" value="1"/>
</dbReference>
<dbReference type="EMBL" id="AJVK01031861">
    <property type="status" value="NOT_ANNOTATED_CDS"/>
    <property type="molecule type" value="Genomic_DNA"/>
</dbReference>
<dbReference type="EMBL" id="AJVK01031858">
    <property type="status" value="NOT_ANNOTATED_CDS"/>
    <property type="molecule type" value="Genomic_DNA"/>
</dbReference>
<proteinExistence type="predicted"/>
<organism evidence="7 8">
    <name type="scientific">Phlebotomus papatasi</name>
    <name type="common">Sandfly</name>
    <dbReference type="NCBI Taxonomy" id="29031"/>
    <lineage>
        <taxon>Eukaryota</taxon>
        <taxon>Metazoa</taxon>
        <taxon>Ecdysozoa</taxon>
        <taxon>Arthropoda</taxon>
        <taxon>Hexapoda</taxon>
        <taxon>Insecta</taxon>
        <taxon>Pterygota</taxon>
        <taxon>Neoptera</taxon>
        <taxon>Endopterygota</taxon>
        <taxon>Diptera</taxon>
        <taxon>Nematocera</taxon>
        <taxon>Psychodoidea</taxon>
        <taxon>Psychodidae</taxon>
        <taxon>Phlebotomus</taxon>
        <taxon>Phlebotomus</taxon>
    </lineage>
</organism>
<dbReference type="InterPro" id="IPR057646">
    <property type="entry name" value="WD40_WDHD1_1st"/>
</dbReference>
<dbReference type="SMART" id="SM00320">
    <property type="entry name" value="WD40"/>
    <property type="match status" value="4"/>
</dbReference>
<evidence type="ECO:0000313" key="7">
    <source>
        <dbReference type="EnsemblMetazoa" id="PPAI005906-PA"/>
    </source>
</evidence>
<feature type="compositionally biased region" description="Basic and acidic residues" evidence="5">
    <location>
        <begin position="1096"/>
        <end position="1106"/>
    </location>
</feature>
<dbReference type="GO" id="GO:0000278">
    <property type="term" value="P:mitotic cell cycle"/>
    <property type="evidence" value="ECO:0007669"/>
    <property type="project" value="TreeGrafter"/>
</dbReference>
<sequence length="1106" mass="122872">MLKNAQEGKQERIEELLERGYPAYTTQVGWMGYSDGKIRELCRKYMDMGFRAFKLKVGRDISSDVKRCELVRKEIGYENTLMIDANQIWDVNEAIEWYCQIDSARIGGVNEILSVYLMAKKFNVPVIPHAGGVGLCEMVQHLQMWEYTSLCKSQKMIEFVDQQHDQFVHPARVIDAKYIAPTDPGYSTELTAEAICKIMKFERSLTRYGHGSGYTSVCYESGTENIISSGSDGDIHIWKGVEDDDPVTGCAGEFISCLGFYDDRIFVGTELNVVQILTHRDFDRDGTQFRFTAPATALKITDKYIAAGSEDTTIKVTIRENSEEIDLSGHSGPILALDLSPEGFLASSSGDGSLRIWKLDDQSVVKKIEGFPLVKTVSLAEGYATPSFFPKFGKYLAYPKDKEIIVLESTNWTQKHILKNDKISGKYSVCMFSPCGKFICAGSTTGEISVWDFNTLESLKGPTKGDNSDMITSIDWCSSSGDQIVFADKAGQIACITLKNSEGKRLAEVAEDRENFLEEEAFGESDTESDGSEDEDNENCISLRRLKKATMGKLPEHDEEVKSVDIPREPQIKLSPLQGSFQPGATPDHLEHRYMAWNGVGIVKANRTDSENSIEVEFHDVTVHHAIHMNNFLGHTLAALSERVLALSGCSPCKVVGIALGAGSREWSVSLPGCEEALALTASDKLVAVATDERLLRIFTTLGTQREVVSIPGAPVALASHSSRIIVIHHTTSTALDADQHLNAMLIDALGLQLRSRDLRLPLSPKSRLTWIGFTDSGSPASFDSAGMLRIFQRSSSLWYPVCDLAQHSNGASDTFYIVEVSEEKQLVRAILCRGTSYPLTSPRPIVMEIPMQMPMCEIEAEKSAWEDALVRQAIFNVDNRDKLMRETAIKLFALACRNEMEARASDLIEMIGCPQLVPLAAKYANKLGRIHLAEKLGQMLPQIEEIEREREKENRSSSPDILEETQNILTFTSTLATKTPTASPIVAPKPMLKSSVKRNPFRKSNISSPVTPNSDPLSHLTEKIVGFPLNNSFTPKSTADDSQAENAPKTFMAWFTENREELIKEMPDEHTPAQLTSFAMRKYKGLVQGTPTSKRKLEDEGIRIK</sequence>
<dbReference type="InterPro" id="IPR029065">
    <property type="entry name" value="Enolase_C-like"/>
</dbReference>
<accession>A0A1B0DDD5</accession>
<dbReference type="VEuPathDB" id="VectorBase:PPAPM1_003000"/>
<dbReference type="InterPro" id="IPR048591">
    <property type="entry name" value="WDHD1/CFT4_hel"/>
</dbReference>
<dbReference type="EMBL" id="AJVK01031860">
    <property type="status" value="NOT_ANNOTATED_CDS"/>
    <property type="molecule type" value="Genomic_DNA"/>
</dbReference>
<dbReference type="InterPro" id="IPR036849">
    <property type="entry name" value="Enolase-like_C_sf"/>
</dbReference>
<feature type="compositionally biased region" description="Acidic residues" evidence="5">
    <location>
        <begin position="517"/>
        <end position="538"/>
    </location>
</feature>
<evidence type="ECO:0000256" key="5">
    <source>
        <dbReference type="SAM" id="MobiDB-lite"/>
    </source>
</evidence>